<dbReference type="Gene3D" id="3.30.160.20">
    <property type="match status" value="1"/>
</dbReference>
<keyword evidence="12" id="KW-1185">Reference proteome</keyword>
<dbReference type="GO" id="GO:0006397">
    <property type="term" value="P:mRNA processing"/>
    <property type="evidence" value="ECO:0007669"/>
    <property type="project" value="UniProtKB-UniRule"/>
</dbReference>
<keyword evidence="8" id="KW-0698">rRNA processing</keyword>
<keyword evidence="8" id="KW-0819">tRNA processing</keyword>
<dbReference type="Pfam" id="PF14622">
    <property type="entry name" value="Ribonucleas_3_3"/>
    <property type="match status" value="1"/>
</dbReference>
<dbReference type="PROSITE" id="PS00517">
    <property type="entry name" value="RNASE_3_1"/>
    <property type="match status" value="1"/>
</dbReference>
<proteinExistence type="inferred from homology"/>
<evidence type="ECO:0000256" key="8">
    <source>
        <dbReference type="HAMAP-Rule" id="MF_00104"/>
    </source>
</evidence>
<reference evidence="12" key="1">
    <citation type="submission" date="2017-11" db="EMBL/GenBank/DDBJ databases">
        <title>The complete genome sequence of Sphingopyxis pomeranensis sp. nov. strain WS5A3p.</title>
        <authorList>
            <person name="Kaminski M.A."/>
        </authorList>
    </citation>
    <scope>NUCLEOTIDE SEQUENCE [LARGE SCALE GENOMIC DNA]</scope>
    <source>
        <strain evidence="12">WS5A3p</strain>
    </source>
</reference>
<comment type="subcellular location">
    <subcellularLocation>
        <location evidence="8">Cytoplasm</location>
    </subcellularLocation>
</comment>
<evidence type="ECO:0000256" key="2">
    <source>
        <dbReference type="ARBA" id="ARBA00010183"/>
    </source>
</evidence>
<name>A0A2S8B5E4_9SPHN</name>
<evidence type="ECO:0000313" key="11">
    <source>
        <dbReference type="EMBL" id="PQM27558.1"/>
    </source>
</evidence>
<keyword evidence="4 8" id="KW-0540">Nuclease</keyword>
<comment type="subunit">
    <text evidence="8">Homodimer.</text>
</comment>
<keyword evidence="5 8" id="KW-0255">Endonuclease</keyword>
<dbReference type="Pfam" id="PF00035">
    <property type="entry name" value="dsrm"/>
    <property type="match status" value="1"/>
</dbReference>
<dbReference type="PANTHER" id="PTHR11207:SF0">
    <property type="entry name" value="RIBONUCLEASE 3"/>
    <property type="match status" value="1"/>
</dbReference>
<feature type="binding site" evidence="8">
    <location>
        <position position="123"/>
    </location>
    <ligand>
        <name>Mg(2+)</name>
        <dbReference type="ChEBI" id="CHEBI:18420"/>
    </ligand>
</feature>
<dbReference type="PANTHER" id="PTHR11207">
    <property type="entry name" value="RIBONUCLEASE III"/>
    <property type="match status" value="1"/>
</dbReference>
<keyword evidence="8" id="KW-0479">Metal-binding</keyword>
<dbReference type="GO" id="GO:0008033">
    <property type="term" value="P:tRNA processing"/>
    <property type="evidence" value="ECO:0007669"/>
    <property type="project" value="UniProtKB-KW"/>
</dbReference>
<protein>
    <recommendedName>
        <fullName evidence="8">Ribonuclease 3</fullName>
        <ecNumber evidence="8">3.1.26.3</ecNumber>
    </recommendedName>
    <alternativeName>
        <fullName evidence="8">Ribonuclease III</fullName>
        <shortName evidence="8">RNase III</shortName>
    </alternativeName>
</protein>
<evidence type="ECO:0000256" key="5">
    <source>
        <dbReference type="ARBA" id="ARBA00022759"/>
    </source>
</evidence>
<dbReference type="GO" id="GO:0046872">
    <property type="term" value="F:metal ion binding"/>
    <property type="evidence" value="ECO:0007669"/>
    <property type="project" value="UniProtKB-KW"/>
</dbReference>
<dbReference type="SUPFAM" id="SSF69065">
    <property type="entry name" value="RNase III domain-like"/>
    <property type="match status" value="1"/>
</dbReference>
<keyword evidence="8" id="KW-0963">Cytoplasm</keyword>
<dbReference type="InterPro" id="IPR011907">
    <property type="entry name" value="RNase_III"/>
</dbReference>
<dbReference type="AlphaFoldDB" id="A0A2S8B5E4"/>
<feature type="active site" evidence="8">
    <location>
        <position position="126"/>
    </location>
</feature>
<evidence type="ECO:0000256" key="3">
    <source>
        <dbReference type="ARBA" id="ARBA00022664"/>
    </source>
</evidence>
<gene>
    <name evidence="8 11" type="primary">rnc</name>
    <name evidence="11" type="ORF">CVO77_02950</name>
</gene>
<dbReference type="GO" id="GO:0004525">
    <property type="term" value="F:ribonuclease III activity"/>
    <property type="evidence" value="ECO:0007669"/>
    <property type="project" value="UniProtKB-UniRule"/>
</dbReference>
<evidence type="ECO:0000259" key="10">
    <source>
        <dbReference type="PROSITE" id="PS50142"/>
    </source>
</evidence>
<dbReference type="SUPFAM" id="SSF54768">
    <property type="entry name" value="dsRNA-binding domain-like"/>
    <property type="match status" value="1"/>
</dbReference>
<dbReference type="SMART" id="SM00535">
    <property type="entry name" value="RIBOc"/>
    <property type="match status" value="1"/>
</dbReference>
<dbReference type="CDD" id="cd10845">
    <property type="entry name" value="DSRM_RNAse_III_family"/>
    <property type="match status" value="1"/>
</dbReference>
<dbReference type="PROSITE" id="PS50142">
    <property type="entry name" value="RNASE_3_2"/>
    <property type="match status" value="1"/>
</dbReference>
<comment type="caution">
    <text evidence="11">The sequence shown here is derived from an EMBL/GenBank/DDBJ whole genome shotgun (WGS) entry which is preliminary data.</text>
</comment>
<dbReference type="PROSITE" id="PS50137">
    <property type="entry name" value="DS_RBD"/>
    <property type="match status" value="1"/>
</dbReference>
<keyword evidence="6 8" id="KW-0378">Hydrolase</keyword>
<evidence type="ECO:0000256" key="1">
    <source>
        <dbReference type="ARBA" id="ARBA00000109"/>
    </source>
</evidence>
<dbReference type="GO" id="GO:0010468">
    <property type="term" value="P:regulation of gene expression"/>
    <property type="evidence" value="ECO:0007669"/>
    <property type="project" value="TreeGrafter"/>
</dbReference>
<keyword evidence="3 8" id="KW-0507">mRNA processing</keyword>
<dbReference type="SMART" id="SM00358">
    <property type="entry name" value="DSRM"/>
    <property type="match status" value="1"/>
</dbReference>
<dbReference type="InterPro" id="IPR036389">
    <property type="entry name" value="RNase_III_sf"/>
</dbReference>
<keyword evidence="8" id="KW-0460">Magnesium</keyword>
<keyword evidence="8" id="KW-0699">rRNA-binding</keyword>
<evidence type="ECO:0000256" key="6">
    <source>
        <dbReference type="ARBA" id="ARBA00022801"/>
    </source>
</evidence>
<dbReference type="EC" id="3.1.26.3" evidence="8"/>
<evidence type="ECO:0000259" key="9">
    <source>
        <dbReference type="PROSITE" id="PS50137"/>
    </source>
</evidence>
<dbReference type="CDD" id="cd00593">
    <property type="entry name" value="RIBOc"/>
    <property type="match status" value="1"/>
</dbReference>
<accession>A0A2S8B5E4</accession>
<dbReference type="Gene3D" id="1.10.1520.10">
    <property type="entry name" value="Ribonuclease III domain"/>
    <property type="match status" value="1"/>
</dbReference>
<dbReference type="NCBIfam" id="TIGR02191">
    <property type="entry name" value="RNaseIII"/>
    <property type="match status" value="1"/>
</dbReference>
<dbReference type="InterPro" id="IPR000999">
    <property type="entry name" value="RNase_III_dom"/>
</dbReference>
<comment type="similarity">
    <text evidence="2">Belongs to the ribonuclease III family.</text>
</comment>
<comment type="function">
    <text evidence="8">Digests double-stranded RNA. Involved in the processing of primary rRNA transcript to yield the immediate precursors to the large and small rRNAs (23S and 16S). Processes some mRNAs, and tRNAs when they are encoded in the rRNA operon. Processes pre-crRNA and tracrRNA of type II CRISPR loci if present in the organism.</text>
</comment>
<comment type="catalytic activity">
    <reaction evidence="1 8">
        <text>Endonucleolytic cleavage to 5'-phosphomonoester.</text>
        <dbReference type="EC" id="3.1.26.3"/>
    </reaction>
</comment>
<dbReference type="EMBL" id="PHFW01000002">
    <property type="protein sequence ID" value="PQM27558.1"/>
    <property type="molecule type" value="Genomic_DNA"/>
</dbReference>
<dbReference type="InterPro" id="IPR014720">
    <property type="entry name" value="dsRBD_dom"/>
</dbReference>
<dbReference type="GO" id="GO:0003725">
    <property type="term" value="F:double-stranded RNA binding"/>
    <property type="evidence" value="ECO:0007669"/>
    <property type="project" value="TreeGrafter"/>
</dbReference>
<dbReference type="HAMAP" id="MF_00104">
    <property type="entry name" value="RNase_III"/>
    <property type="match status" value="1"/>
</dbReference>
<evidence type="ECO:0000313" key="12">
    <source>
        <dbReference type="Proteomes" id="UP000238954"/>
    </source>
</evidence>
<sequence length="235" mass="25180">MEPYRGRLLSERPSAATIAALTGAEPRDLALYHQALTHGSSGAGDYQRLEFLGDRVLGLVIASELFHRFPKAAEGELSSRLHALASGETCARIAQGLDLNAHVLFGTQAIGDGGRHSDNIAADVLEALLGALWLDRGEDAARAFIVAKWGDMIEGQVAAPKHPKAALQEWALARGRKPPEYRLVRREGPDHAPRFRVAVAVGKLAEAEGEGASKQAAEKAAATALLERLTQEELK</sequence>
<evidence type="ECO:0000256" key="7">
    <source>
        <dbReference type="ARBA" id="ARBA00022884"/>
    </source>
</evidence>
<feature type="binding site" evidence="8">
    <location>
        <position position="50"/>
    </location>
    <ligand>
        <name>Mg(2+)</name>
        <dbReference type="ChEBI" id="CHEBI:18420"/>
    </ligand>
</feature>
<dbReference type="GO" id="GO:0006364">
    <property type="term" value="P:rRNA processing"/>
    <property type="evidence" value="ECO:0007669"/>
    <property type="project" value="UniProtKB-UniRule"/>
</dbReference>
<evidence type="ECO:0000256" key="4">
    <source>
        <dbReference type="ARBA" id="ARBA00022722"/>
    </source>
</evidence>
<dbReference type="Proteomes" id="UP000238954">
    <property type="component" value="Chromosome"/>
</dbReference>
<feature type="domain" description="RNase III" evidence="10">
    <location>
        <begin position="15"/>
        <end position="137"/>
    </location>
</feature>
<comment type="cofactor">
    <cofactor evidence="8">
        <name>Mg(2+)</name>
        <dbReference type="ChEBI" id="CHEBI:18420"/>
    </cofactor>
</comment>
<feature type="binding site" evidence="8">
    <location>
        <position position="126"/>
    </location>
    <ligand>
        <name>Mg(2+)</name>
        <dbReference type="ChEBI" id="CHEBI:18420"/>
    </ligand>
</feature>
<feature type="domain" description="DRBM" evidence="9">
    <location>
        <begin position="162"/>
        <end position="231"/>
    </location>
</feature>
<keyword evidence="7 8" id="KW-0694">RNA-binding</keyword>
<organism evidence="11 12">
    <name type="scientific">Sphingopyxis lindanitolerans</name>
    <dbReference type="NCBI Taxonomy" id="2054227"/>
    <lineage>
        <taxon>Bacteria</taxon>
        <taxon>Pseudomonadati</taxon>
        <taxon>Pseudomonadota</taxon>
        <taxon>Alphaproteobacteria</taxon>
        <taxon>Sphingomonadales</taxon>
        <taxon>Sphingomonadaceae</taxon>
        <taxon>Sphingopyxis</taxon>
    </lineage>
</organism>
<dbReference type="OrthoDB" id="9805026at2"/>
<dbReference type="GO" id="GO:0019843">
    <property type="term" value="F:rRNA binding"/>
    <property type="evidence" value="ECO:0007669"/>
    <property type="project" value="UniProtKB-KW"/>
</dbReference>
<dbReference type="GO" id="GO:0005737">
    <property type="term" value="C:cytoplasm"/>
    <property type="evidence" value="ECO:0007669"/>
    <property type="project" value="UniProtKB-SubCell"/>
</dbReference>
<feature type="active site" evidence="8">
    <location>
        <position position="54"/>
    </location>
</feature>